<dbReference type="Proteomes" id="UP000239504">
    <property type="component" value="Unassembled WGS sequence"/>
</dbReference>
<evidence type="ECO:0000256" key="8">
    <source>
        <dbReference type="RuleBase" id="RU362026"/>
    </source>
</evidence>
<dbReference type="InterPro" id="IPR002052">
    <property type="entry name" value="DNA_methylase_N6_adenine_CS"/>
</dbReference>
<dbReference type="InterPro" id="IPR029063">
    <property type="entry name" value="SAM-dependent_MTases_sf"/>
</dbReference>
<dbReference type="EC" id="2.1.1.-" evidence="8"/>
<dbReference type="Pfam" id="PF01555">
    <property type="entry name" value="N6_N4_Mtase"/>
    <property type="match status" value="1"/>
</dbReference>
<evidence type="ECO:0000256" key="7">
    <source>
        <dbReference type="ARBA" id="ARBA00047942"/>
    </source>
</evidence>
<dbReference type="PANTHER" id="PTHR13370:SF3">
    <property type="entry name" value="TRNA (GUANINE(10)-N2)-METHYLTRANSFERASE HOMOLOG"/>
    <property type="match status" value="1"/>
</dbReference>
<dbReference type="InterPro" id="IPR001091">
    <property type="entry name" value="RM_Methyltransferase"/>
</dbReference>
<reference evidence="11 12" key="1">
    <citation type="submission" date="2017-12" db="EMBL/GenBank/DDBJ databases">
        <authorList>
            <person name="Hurst M.R.H."/>
        </authorList>
    </citation>
    <scope>NUCLEOTIDE SEQUENCE [LARGE SCALE GENOMIC DNA]</scope>
    <source>
        <strain evidence="11 12">SY-3-19</strain>
    </source>
</reference>
<dbReference type="AlphaFoldDB" id="A0A2S7K5H0"/>
<dbReference type="PRINTS" id="PR00508">
    <property type="entry name" value="S21N4MTFRASE"/>
</dbReference>
<comment type="catalytic activity">
    <reaction evidence="7">
        <text>a 2'-deoxyadenosine in DNA + S-adenosyl-L-methionine = an N(6)-methyl-2'-deoxyadenosine in DNA + S-adenosyl-L-homocysteine + H(+)</text>
        <dbReference type="Rhea" id="RHEA:15197"/>
        <dbReference type="Rhea" id="RHEA-COMP:12418"/>
        <dbReference type="Rhea" id="RHEA-COMP:12419"/>
        <dbReference type="ChEBI" id="CHEBI:15378"/>
        <dbReference type="ChEBI" id="CHEBI:57856"/>
        <dbReference type="ChEBI" id="CHEBI:59789"/>
        <dbReference type="ChEBI" id="CHEBI:90615"/>
        <dbReference type="ChEBI" id="CHEBI:90616"/>
        <dbReference type="EC" id="2.1.1.72"/>
    </reaction>
</comment>
<name>A0A2S7K5H0_9PROT</name>
<dbReference type="EMBL" id="PJCH01000005">
    <property type="protein sequence ID" value="PQA87739.1"/>
    <property type="molecule type" value="Genomic_DNA"/>
</dbReference>
<organism evidence="11 12">
    <name type="scientific">Hyphococcus luteus</name>
    <dbReference type="NCBI Taxonomy" id="2058213"/>
    <lineage>
        <taxon>Bacteria</taxon>
        <taxon>Pseudomonadati</taxon>
        <taxon>Pseudomonadota</taxon>
        <taxon>Alphaproteobacteria</taxon>
        <taxon>Parvularculales</taxon>
        <taxon>Parvularculaceae</taxon>
        <taxon>Hyphococcus</taxon>
    </lineage>
</organism>
<keyword evidence="12" id="KW-1185">Reference proteome</keyword>
<dbReference type="InterPro" id="IPR040843">
    <property type="entry name" value="RAMA"/>
</dbReference>
<evidence type="ECO:0000256" key="6">
    <source>
        <dbReference type="ARBA" id="ARBA00023125"/>
    </source>
</evidence>
<evidence type="ECO:0000256" key="4">
    <source>
        <dbReference type="ARBA" id="ARBA00022691"/>
    </source>
</evidence>
<dbReference type="GO" id="GO:0006260">
    <property type="term" value="P:DNA replication"/>
    <property type="evidence" value="ECO:0007669"/>
    <property type="project" value="UniProtKB-KW"/>
</dbReference>
<evidence type="ECO:0000256" key="2">
    <source>
        <dbReference type="ARBA" id="ARBA00022603"/>
    </source>
</evidence>
<evidence type="ECO:0000313" key="11">
    <source>
        <dbReference type="EMBL" id="PQA87739.1"/>
    </source>
</evidence>
<dbReference type="GO" id="GO:0008170">
    <property type="term" value="F:N-methyltransferase activity"/>
    <property type="evidence" value="ECO:0007669"/>
    <property type="project" value="InterPro"/>
</dbReference>
<keyword evidence="4" id="KW-0949">S-adenosyl-L-methionine</keyword>
<sequence>MPANKKPKTKSAAKKAEPANIETFLDTIVTGDCIAAMKKLPNASVDLVFADPPYNLQLGGDLTRPDNSRVDGVDDDWDKFENFKAYDSFTRAWLAEARRVLKPDGAIWVIGSYHNIFRVGAAVQDLGFWILNDVIWRKSNPMPNFRGTRLTNAHETLIWAAKSEKSKYTFNYRALKTGNDDLQMRSDWEFPICTGAERIKGEDGAKTHPTQKPESLLYRILIASTKPGDVVLDPFFGSGTTGAAAKFLGRHYIGCERDKAYIAAAKKRIARVKPLPEEELQTQPSPRAAPRVPFGQVIETKLIKPGAKLYSRNKNTCAKVRADGSLYVKDGDVEIQGSIHKVGAAVQNAQACNGWTYWHYEEKTGLKPIDFLRDKIRKQMAG</sequence>
<dbReference type="GO" id="GO:0005737">
    <property type="term" value="C:cytoplasm"/>
    <property type="evidence" value="ECO:0007669"/>
    <property type="project" value="TreeGrafter"/>
</dbReference>
<evidence type="ECO:0000259" key="10">
    <source>
        <dbReference type="Pfam" id="PF18755"/>
    </source>
</evidence>
<dbReference type="PROSITE" id="PS00092">
    <property type="entry name" value="N6_MTASE"/>
    <property type="match status" value="1"/>
</dbReference>
<dbReference type="InterPro" id="IPR002941">
    <property type="entry name" value="DNA_methylase_N4/N6"/>
</dbReference>
<keyword evidence="6" id="KW-0238">DNA-binding</keyword>
<dbReference type="SUPFAM" id="SSF53335">
    <property type="entry name" value="S-adenosyl-L-methionine-dependent methyltransferases"/>
    <property type="match status" value="1"/>
</dbReference>
<dbReference type="Gene3D" id="3.40.50.150">
    <property type="entry name" value="Vaccinia Virus protein VP39"/>
    <property type="match status" value="1"/>
</dbReference>
<keyword evidence="3" id="KW-0808">Transferase</keyword>
<feature type="domain" description="RAMA" evidence="10">
    <location>
        <begin position="277"/>
        <end position="380"/>
    </location>
</feature>
<feature type="domain" description="DNA methylase N-4/N-6" evidence="9">
    <location>
        <begin position="45"/>
        <end position="267"/>
    </location>
</feature>
<evidence type="ECO:0000256" key="5">
    <source>
        <dbReference type="ARBA" id="ARBA00022705"/>
    </source>
</evidence>
<comment type="caution">
    <text evidence="11">The sequence shown here is derived from an EMBL/GenBank/DDBJ whole genome shotgun (WGS) entry which is preliminary data.</text>
</comment>
<evidence type="ECO:0000256" key="1">
    <source>
        <dbReference type="ARBA" id="ARBA00006594"/>
    </source>
</evidence>
<proteinExistence type="inferred from homology"/>
<protein>
    <recommendedName>
        <fullName evidence="8">Methyltransferase</fullName>
        <ecNumber evidence="8">2.1.1.-</ecNumber>
    </recommendedName>
</protein>
<dbReference type="PANTHER" id="PTHR13370">
    <property type="entry name" value="RNA METHYLASE-RELATED"/>
    <property type="match status" value="1"/>
</dbReference>
<keyword evidence="2 11" id="KW-0489">Methyltransferase</keyword>
<dbReference type="FunFam" id="3.40.50.150:FF:000276">
    <property type="entry name" value="Methyltransferase"/>
    <property type="match status" value="1"/>
</dbReference>
<dbReference type="GO" id="GO:0009007">
    <property type="term" value="F:site-specific DNA-methyltransferase (adenine-specific) activity"/>
    <property type="evidence" value="ECO:0007669"/>
    <property type="project" value="UniProtKB-EC"/>
</dbReference>
<evidence type="ECO:0000256" key="3">
    <source>
        <dbReference type="ARBA" id="ARBA00022679"/>
    </source>
</evidence>
<dbReference type="OrthoDB" id="9800801at2"/>
<evidence type="ECO:0000259" key="9">
    <source>
        <dbReference type="Pfam" id="PF01555"/>
    </source>
</evidence>
<dbReference type="Pfam" id="PF18755">
    <property type="entry name" value="RAMA"/>
    <property type="match status" value="1"/>
</dbReference>
<dbReference type="GO" id="GO:0032259">
    <property type="term" value="P:methylation"/>
    <property type="evidence" value="ECO:0007669"/>
    <property type="project" value="UniProtKB-KW"/>
</dbReference>
<dbReference type="GO" id="GO:0003677">
    <property type="term" value="F:DNA binding"/>
    <property type="evidence" value="ECO:0007669"/>
    <property type="project" value="UniProtKB-KW"/>
</dbReference>
<evidence type="ECO:0000313" key="12">
    <source>
        <dbReference type="Proteomes" id="UP000239504"/>
    </source>
</evidence>
<keyword evidence="5" id="KW-0235">DNA replication</keyword>
<accession>A0A2S7K5H0</accession>
<gene>
    <name evidence="11" type="ORF">CW354_05090</name>
</gene>
<comment type="similarity">
    <text evidence="1 8">Belongs to the N(4)/N(6)-methyltransferase family.</text>
</comment>